<proteinExistence type="predicted"/>
<protein>
    <recommendedName>
        <fullName evidence="3">Modifier of mdg4</fullName>
    </recommendedName>
</protein>
<reference evidence="1 2" key="1">
    <citation type="submission" date="2021-06" db="EMBL/GenBank/DDBJ databases">
        <title>A haploid diamondback moth (Plutella xylostella L.) genome assembly resolves 31 chromosomes and identifies a diamide resistance mutation.</title>
        <authorList>
            <person name="Ward C.M."/>
            <person name="Perry K.D."/>
            <person name="Baker G."/>
            <person name="Powis K."/>
            <person name="Heckel D.G."/>
            <person name="Baxter S.W."/>
        </authorList>
    </citation>
    <scope>NUCLEOTIDE SEQUENCE [LARGE SCALE GENOMIC DNA]</scope>
    <source>
        <strain evidence="1 2">LV</strain>
        <tissue evidence="1">Single pupa</tissue>
    </source>
</reference>
<evidence type="ECO:0000313" key="1">
    <source>
        <dbReference type="EMBL" id="KAG7309830.1"/>
    </source>
</evidence>
<evidence type="ECO:0000313" key="2">
    <source>
        <dbReference type="Proteomes" id="UP000823941"/>
    </source>
</evidence>
<name>A0ABQ7QXQ1_PLUXY</name>
<gene>
    <name evidence="1" type="ORF">JYU34_004339</name>
</gene>
<comment type="caution">
    <text evidence="1">The sequence shown here is derived from an EMBL/GenBank/DDBJ whole genome shotgun (WGS) entry which is preliminary data.</text>
</comment>
<dbReference type="Proteomes" id="UP000823941">
    <property type="component" value="Chromosome 6"/>
</dbReference>
<organism evidence="1 2">
    <name type="scientific">Plutella xylostella</name>
    <name type="common">Diamondback moth</name>
    <name type="synonym">Plutella maculipennis</name>
    <dbReference type="NCBI Taxonomy" id="51655"/>
    <lineage>
        <taxon>Eukaryota</taxon>
        <taxon>Metazoa</taxon>
        <taxon>Ecdysozoa</taxon>
        <taxon>Arthropoda</taxon>
        <taxon>Hexapoda</taxon>
        <taxon>Insecta</taxon>
        <taxon>Pterygota</taxon>
        <taxon>Neoptera</taxon>
        <taxon>Endopterygota</taxon>
        <taxon>Lepidoptera</taxon>
        <taxon>Glossata</taxon>
        <taxon>Ditrysia</taxon>
        <taxon>Yponomeutoidea</taxon>
        <taxon>Plutellidae</taxon>
        <taxon>Plutella</taxon>
    </lineage>
</organism>
<evidence type="ECO:0008006" key="3">
    <source>
        <dbReference type="Google" id="ProtNLM"/>
    </source>
</evidence>
<dbReference type="EMBL" id="JAHIBW010000006">
    <property type="protein sequence ID" value="KAG7309830.1"/>
    <property type="molecule type" value="Genomic_DNA"/>
</dbReference>
<accession>A0ABQ7QXQ1</accession>
<sequence length="183" mass="20574">MFIFPIKHSAIKSGRRYRCTVGCKAHVYLTQHGALDRQVHEHSHPPPVYTRTANGLAIFTVNRDIIFPIKHSAIKSGRRYRCTVGCKAHVYLTQHGALDRQVHEHSHPPPVYTRTANGLNSSGRQRYRCSAGCPAHVYLDNHGTVEKLVSHHTHAPEVYEELPDGQYVRAKTKVPPQTTATVT</sequence>
<keyword evidence="2" id="KW-1185">Reference proteome</keyword>